<dbReference type="Gene3D" id="3.30.1370.10">
    <property type="entry name" value="K Homology domain, type 1"/>
    <property type="match status" value="1"/>
</dbReference>
<dbReference type="GO" id="GO:0003729">
    <property type="term" value="F:mRNA binding"/>
    <property type="evidence" value="ECO:0007669"/>
    <property type="project" value="TreeGrafter"/>
</dbReference>
<feature type="region of interest" description="Disordered" evidence="4">
    <location>
        <begin position="1"/>
        <end position="57"/>
    </location>
</feature>
<evidence type="ECO:0000256" key="2">
    <source>
        <dbReference type="ARBA" id="ARBA00022884"/>
    </source>
</evidence>
<comment type="caution">
    <text evidence="6">The sequence shown here is derived from an EMBL/GenBank/DDBJ whole genome shotgun (WGS) entry which is preliminary data.</text>
</comment>
<dbReference type="Gene3D" id="1.20.5.4010">
    <property type="match status" value="1"/>
</dbReference>
<evidence type="ECO:0000259" key="5">
    <source>
        <dbReference type="SMART" id="SM00322"/>
    </source>
</evidence>
<dbReference type="PROSITE" id="PS50084">
    <property type="entry name" value="KH_TYPE_1"/>
    <property type="match status" value="1"/>
</dbReference>
<organism evidence="6 7">
    <name type="scientific">Mesorhabditis spiculigera</name>
    <dbReference type="NCBI Taxonomy" id="96644"/>
    <lineage>
        <taxon>Eukaryota</taxon>
        <taxon>Metazoa</taxon>
        <taxon>Ecdysozoa</taxon>
        <taxon>Nematoda</taxon>
        <taxon>Chromadorea</taxon>
        <taxon>Rhabditida</taxon>
        <taxon>Rhabditina</taxon>
        <taxon>Rhabditomorpha</taxon>
        <taxon>Rhabditoidea</taxon>
        <taxon>Rhabditidae</taxon>
        <taxon>Mesorhabditinae</taxon>
        <taxon>Mesorhabditis</taxon>
    </lineage>
</organism>
<feature type="region of interest" description="Disordered" evidence="4">
    <location>
        <begin position="404"/>
        <end position="482"/>
    </location>
</feature>
<evidence type="ECO:0000256" key="3">
    <source>
        <dbReference type="PROSITE-ProRule" id="PRU00117"/>
    </source>
</evidence>
<reference evidence="6" key="1">
    <citation type="submission" date="2023-06" db="EMBL/GenBank/DDBJ databases">
        <authorList>
            <person name="Delattre M."/>
        </authorList>
    </citation>
    <scope>NUCLEOTIDE SEQUENCE</scope>
    <source>
        <strain evidence="6">AF72</strain>
    </source>
</reference>
<dbReference type="AlphaFoldDB" id="A0AA36DFZ6"/>
<dbReference type="EMBL" id="CATQJA010002706">
    <property type="protein sequence ID" value="CAJ0585821.1"/>
    <property type="molecule type" value="Genomic_DNA"/>
</dbReference>
<evidence type="ECO:0000313" key="6">
    <source>
        <dbReference type="EMBL" id="CAJ0585821.1"/>
    </source>
</evidence>
<feature type="compositionally biased region" description="Polar residues" evidence="4">
    <location>
        <begin position="30"/>
        <end position="55"/>
    </location>
</feature>
<feature type="compositionally biased region" description="Low complexity" evidence="4">
    <location>
        <begin position="406"/>
        <end position="418"/>
    </location>
</feature>
<dbReference type="InterPro" id="IPR036612">
    <property type="entry name" value="KH_dom_type_1_sf"/>
</dbReference>
<dbReference type="Pfam" id="PF16544">
    <property type="entry name" value="STAR_dimer"/>
    <property type="match status" value="1"/>
</dbReference>
<dbReference type="GO" id="GO:0048024">
    <property type="term" value="P:regulation of mRNA splicing, via spliceosome"/>
    <property type="evidence" value="ECO:0007669"/>
    <property type="project" value="TreeGrafter"/>
</dbReference>
<dbReference type="Pfam" id="PF22675">
    <property type="entry name" value="KH-I_KHDC4-BBP"/>
    <property type="match status" value="1"/>
</dbReference>
<feature type="non-terminal residue" evidence="6">
    <location>
        <position position="482"/>
    </location>
</feature>
<evidence type="ECO:0000313" key="7">
    <source>
        <dbReference type="Proteomes" id="UP001177023"/>
    </source>
</evidence>
<feature type="compositionally biased region" description="Low complexity" evidence="4">
    <location>
        <begin position="431"/>
        <end position="442"/>
    </location>
</feature>
<dbReference type="PANTHER" id="PTHR11208">
    <property type="entry name" value="RNA-BINDING PROTEIN RELATED"/>
    <property type="match status" value="1"/>
</dbReference>
<dbReference type="PANTHER" id="PTHR11208:SF125">
    <property type="entry name" value="KH DOMAIN-CONTAINING RNA-BINDING PROTEIN QKI"/>
    <property type="match status" value="1"/>
</dbReference>
<protein>
    <recommendedName>
        <fullName evidence="5">K Homology domain-containing protein</fullName>
    </recommendedName>
</protein>
<evidence type="ECO:0000256" key="4">
    <source>
        <dbReference type="SAM" id="MobiDB-lite"/>
    </source>
</evidence>
<proteinExistence type="predicted"/>
<keyword evidence="2 3" id="KW-0694">RNA-binding</keyword>
<gene>
    <name evidence="6" type="ORF">MSPICULIGERA_LOCUS23831</name>
</gene>
<keyword evidence="7" id="KW-1185">Reference proteome</keyword>
<dbReference type="GO" id="GO:0005634">
    <property type="term" value="C:nucleus"/>
    <property type="evidence" value="ECO:0007669"/>
    <property type="project" value="TreeGrafter"/>
</dbReference>
<dbReference type="SUPFAM" id="SSF54791">
    <property type="entry name" value="Eukaryotic type KH-domain (KH-domain type I)"/>
    <property type="match status" value="1"/>
</dbReference>
<accession>A0AA36DFZ6</accession>
<dbReference type="FunFam" id="3.30.1370.10:FF:000028">
    <property type="entry name" value="protein quaking isoform X2"/>
    <property type="match status" value="1"/>
</dbReference>
<feature type="domain" description="K Homology" evidence="5">
    <location>
        <begin position="129"/>
        <end position="225"/>
    </location>
</feature>
<evidence type="ECO:0000256" key="1">
    <source>
        <dbReference type="ARBA" id="ARBA00022473"/>
    </source>
</evidence>
<keyword evidence="1" id="KW-0217">Developmental protein</keyword>
<sequence>MRNRSSYVPKLPLSPSVLEPASSPEKSTKSGRNSVGSSSQCSPVKSHRTNNTLSPDYSLPDIYANSREISMEYLADLVREKKQLDMLPAVFRNVDRLLEDEIARVRTHIFHSEFETESIKLPEPVGEVVSVVKKLYVPTDQFPEYNFVGRILGPRGMTAKQLEQETGCKIMVRGRGSMRDRRREEEYRGKPNWEHLEDELHVLVQCDDTKERAQVKLDNAIRNVRKLLTPQPEGADELKRKQLMELAILNGTFKPHKNAHALPRLSPAYPITPLRPLIMSPHSTSSPGNLALPSPGAFKSPVDYKLSPSVYDAFTFPPSPGFPGQHSGHLPPLTPVSAIPYFNAAALHNGQFFHDSHFTGNQSHRFHSALCLTAARMDFEAEQDGYGHNLRGATSDAKVVIKEESLSTSGSGESTGASYDESGHPSTPEADTSPSSSIDISPWRTSGSVDMTLLSDDLPSSNADPSPQPQATTEKNSHSAEP</sequence>
<dbReference type="InterPro" id="IPR032377">
    <property type="entry name" value="STAR_dimer"/>
</dbReference>
<dbReference type="SMART" id="SM00322">
    <property type="entry name" value="KH"/>
    <property type="match status" value="1"/>
</dbReference>
<dbReference type="InterPro" id="IPR004087">
    <property type="entry name" value="KH_dom"/>
</dbReference>
<dbReference type="Proteomes" id="UP001177023">
    <property type="component" value="Unassembled WGS sequence"/>
</dbReference>
<dbReference type="InterPro" id="IPR055256">
    <property type="entry name" value="KH_1_KHDC4/BBP-like"/>
</dbReference>
<dbReference type="InterPro" id="IPR045071">
    <property type="entry name" value="BBP-like"/>
</dbReference>
<feature type="compositionally biased region" description="Polar residues" evidence="4">
    <location>
        <begin position="458"/>
        <end position="474"/>
    </location>
</feature>
<name>A0AA36DFZ6_9BILA</name>